<organism evidence="2 3">
    <name type="scientific">Actinokineospora cianjurensis</name>
    <dbReference type="NCBI Taxonomy" id="585224"/>
    <lineage>
        <taxon>Bacteria</taxon>
        <taxon>Bacillati</taxon>
        <taxon>Actinomycetota</taxon>
        <taxon>Actinomycetes</taxon>
        <taxon>Pseudonocardiales</taxon>
        <taxon>Pseudonocardiaceae</taxon>
        <taxon>Actinokineospora</taxon>
    </lineage>
</organism>
<keyword evidence="3" id="KW-1185">Reference proteome</keyword>
<feature type="compositionally biased region" description="Basic and acidic residues" evidence="1">
    <location>
        <begin position="60"/>
        <end position="89"/>
    </location>
</feature>
<gene>
    <name evidence="2" type="ORF">CLV68_1131</name>
</gene>
<feature type="compositionally biased region" description="Polar residues" evidence="1">
    <location>
        <begin position="49"/>
        <end position="59"/>
    </location>
</feature>
<dbReference type="Proteomes" id="UP000282454">
    <property type="component" value="Unassembled WGS sequence"/>
</dbReference>
<dbReference type="AlphaFoldDB" id="A0A421B801"/>
<feature type="region of interest" description="Disordered" evidence="1">
    <location>
        <begin position="1"/>
        <end position="225"/>
    </location>
</feature>
<dbReference type="EMBL" id="RCDD01000001">
    <property type="protein sequence ID" value="RLK60622.1"/>
    <property type="molecule type" value="Genomic_DNA"/>
</dbReference>
<feature type="region of interest" description="Disordered" evidence="1">
    <location>
        <begin position="346"/>
        <end position="373"/>
    </location>
</feature>
<feature type="compositionally biased region" description="Basic residues" evidence="1">
    <location>
        <begin position="267"/>
        <end position="280"/>
    </location>
</feature>
<feature type="compositionally biased region" description="Basic residues" evidence="1">
    <location>
        <begin position="10"/>
        <end position="21"/>
    </location>
</feature>
<accession>A0A421B801</accession>
<feature type="compositionally biased region" description="Basic and acidic residues" evidence="1">
    <location>
        <begin position="172"/>
        <end position="186"/>
    </location>
</feature>
<evidence type="ECO:0000256" key="1">
    <source>
        <dbReference type="SAM" id="MobiDB-lite"/>
    </source>
</evidence>
<name>A0A421B801_9PSEU</name>
<feature type="region of interest" description="Disordered" evidence="1">
    <location>
        <begin position="257"/>
        <end position="313"/>
    </location>
</feature>
<protein>
    <submittedName>
        <fullName evidence="2">Uncharacterized protein</fullName>
    </submittedName>
</protein>
<proteinExistence type="predicted"/>
<sequence>MPHSQPRTRPTTRPHTMKRPHPAGQNLPAAAAKDLLPGGARLFPRTADHQQLASHQPQATDHHPATHRRAEVHRMAAEDRQAAPRREPTATRPLAHRQRAATQETTADHHIAGSPTSVRNPLAPHPRVKCRDPAARSQSAAHRRATAHPKAHHRTPARQASTLNPQPGAHQRTAEWRKPAARREFAASDQPAAHRPAVAHPQSADEVAGSGGFPPSRQCARREQVGECPETAVRLESAANGWPAVRTPVLVHLETAAHHPGSASRGLVRRRQPVRRPQANRRREAAEGRAAAQHWPSVTKHRPMKSRGLPVNCRPEKNSGMALSHRAWRSTSVAVSHSVAMGETPRLDEQHNWPQQASARSRAGARRGVEVWW</sequence>
<feature type="compositionally biased region" description="Basic residues" evidence="1">
    <location>
        <begin position="141"/>
        <end position="156"/>
    </location>
</feature>
<comment type="caution">
    <text evidence="2">The sequence shown here is derived from an EMBL/GenBank/DDBJ whole genome shotgun (WGS) entry which is preliminary data.</text>
</comment>
<evidence type="ECO:0000313" key="3">
    <source>
        <dbReference type="Proteomes" id="UP000282454"/>
    </source>
</evidence>
<evidence type="ECO:0000313" key="2">
    <source>
        <dbReference type="EMBL" id="RLK60622.1"/>
    </source>
</evidence>
<reference evidence="2 3" key="1">
    <citation type="submission" date="2018-10" db="EMBL/GenBank/DDBJ databases">
        <title>Genomic Encyclopedia of Archaeal and Bacterial Type Strains, Phase II (KMG-II): from individual species to whole genera.</title>
        <authorList>
            <person name="Goeker M."/>
        </authorList>
    </citation>
    <scope>NUCLEOTIDE SEQUENCE [LARGE SCALE GENOMIC DNA]</scope>
    <source>
        <strain evidence="2 3">DSM 45657</strain>
    </source>
</reference>